<sequence>MAQISLYYRTQLDTKVSLFPEQIDGNMDDHILENLKAKIEGKSIDNGIVLRINRLISYDYGMIDKANFMGTTVFPVKYECFICSPTKDLEIVCVLENIVKGFLIAKNGPVIIAIQFNNVDTQKFEISGNNILYSKTKKPIEKGDYLKVSIININNNLGEKNIVTMCKLLNMANKDEIQSYEQDQLLITNGSEDDNKEFI</sequence>
<evidence type="ECO:0000313" key="3">
    <source>
        <dbReference type="EMBL" id="QKU33952.1"/>
    </source>
</evidence>
<dbReference type="EMBL" id="MF405918">
    <property type="protein sequence ID" value="QKU33952.1"/>
    <property type="molecule type" value="Genomic_DNA"/>
</dbReference>
<organism evidence="3">
    <name type="scientific">Tupanvirus deep ocean</name>
    <dbReference type="NCBI Taxonomy" id="2126984"/>
    <lineage>
        <taxon>Viruses</taxon>
        <taxon>Varidnaviria</taxon>
        <taxon>Bamfordvirae</taxon>
        <taxon>Nucleocytoviricota</taxon>
        <taxon>Megaviricetes</taxon>
        <taxon>Imitervirales</taxon>
        <taxon>Mimiviridae</taxon>
        <taxon>Megamimivirinae</taxon>
        <taxon>Tupanvirus</taxon>
        <taxon>Tupanvirus altamarinense</taxon>
    </lineage>
</organism>
<evidence type="ECO:0000256" key="2">
    <source>
        <dbReference type="ARBA" id="ARBA00023163"/>
    </source>
</evidence>
<dbReference type="Gene3D" id="3.30.1490.120">
    <property type="entry name" value="RNA polymerase Rpb7-like, N-terminal domain"/>
    <property type="match status" value="1"/>
</dbReference>
<dbReference type="KEGG" id="vg:80517255"/>
<proteinExistence type="predicted"/>
<reference evidence="3" key="1">
    <citation type="submission" date="2017-06" db="EMBL/GenBank/DDBJ databases">
        <authorList>
            <person name="Assis F.L."/>
            <person name="Abrahao J.S."/>
            <person name="Silva L."/>
            <person name="Khalil J.B."/>
            <person name="Rodrigues R."/>
            <person name="Silva L.S."/>
            <person name="Boratto P."/>
            <person name="Andrade M."/>
            <person name="Kroon E.G."/>
            <person name="Ribeiro B."/>
            <person name="Bergier I."/>
            <person name="Seligmann H."/>
            <person name="Ghigo E."/>
            <person name="Colson P."/>
            <person name="Levasseur A."/>
            <person name="Raoult D."/>
            <person name="Scola B.L."/>
        </authorList>
    </citation>
    <scope>NUCLEOTIDE SEQUENCE</scope>
    <source>
        <strain evidence="3">Deep ocean</strain>
    </source>
</reference>
<name>A0A6N1NTL6_9VIRU</name>
<protein>
    <submittedName>
        <fullName evidence="3">Dna-directed rna polymerase subunit</fullName>
    </submittedName>
</protein>
<dbReference type="GeneID" id="80517255"/>
<dbReference type="GO" id="GO:0000428">
    <property type="term" value="C:DNA-directed RNA polymerase complex"/>
    <property type="evidence" value="ECO:0007669"/>
    <property type="project" value="UniProtKB-KW"/>
</dbReference>
<reference evidence="3" key="2">
    <citation type="journal article" date="2018" name="Nat. Commun.">
        <title>Tailed giant Tupanvirus possesses the most complete translational apparatus of the known virosphere.</title>
        <authorList>
            <person name="Abrahao J."/>
            <person name="Silva L."/>
            <person name="Silva L.S."/>
            <person name="Khalil J.Y.B."/>
            <person name="Rodrigues R."/>
            <person name="Arantes T."/>
            <person name="Assis F."/>
            <person name="Boratto P."/>
            <person name="Andrade M."/>
            <person name="Kroon E.G."/>
            <person name="Ribeiro B."/>
            <person name="Bergier I."/>
            <person name="Seligmann H."/>
            <person name="Ghigo E."/>
            <person name="Colson P."/>
            <person name="Levasseur A."/>
            <person name="Kroemer G."/>
            <person name="Raoult D."/>
            <person name="La Scola B."/>
        </authorList>
    </citation>
    <scope>NUCLEOTIDE SEQUENCE [LARGE SCALE GENOMIC DNA]</scope>
    <source>
        <strain evidence="3">Deep ocean</strain>
    </source>
</reference>
<dbReference type="RefSeq" id="YP_010780564.1">
    <property type="nucleotide sequence ID" value="NC_075038.1"/>
</dbReference>
<evidence type="ECO:0000256" key="1">
    <source>
        <dbReference type="ARBA" id="ARBA00022478"/>
    </source>
</evidence>
<keyword evidence="1 3" id="KW-0240">DNA-directed RNA polymerase</keyword>
<dbReference type="InterPro" id="IPR036898">
    <property type="entry name" value="RNA_pol_Rpb7-like_N_sf"/>
</dbReference>
<dbReference type="SUPFAM" id="SSF88798">
    <property type="entry name" value="N-terminal, heterodimerisation domain of RBP7 (RpoE)"/>
    <property type="match status" value="1"/>
</dbReference>
<keyword evidence="2" id="KW-0804">Transcription</keyword>
<accession>A0A6N1NTL6</accession>